<feature type="transmembrane region" description="Helical" evidence="8">
    <location>
        <begin position="144"/>
        <end position="164"/>
    </location>
</feature>
<keyword evidence="5 8" id="KW-1133">Transmembrane helix</keyword>
<evidence type="ECO:0000256" key="8">
    <source>
        <dbReference type="SAM" id="Phobius"/>
    </source>
</evidence>
<dbReference type="Pfam" id="PF07690">
    <property type="entry name" value="MFS_1"/>
    <property type="match status" value="1"/>
</dbReference>
<sequence>MDTTPTTGSGARAGRREWLGLAVLALPTMLLALDFSVLFLALPHLSADLAPDGAQQLWIMDIYGFMIAGFLVTMGTLGDRIGRRRLLTIGAVAFAGASVLAAYSTSAEMLIATRALLGIAGATLMPSTLSLITTMFTDGKQRAAAIGVWMACFMGGTAIGPVLGGALLQWFWWGSVFLMGVPVMVLLVATAPVLLPEHRDPASGKLDLASVALSLAAILPVIFGLKEIAKDGFAIVPLVAVVAGVVFGVLFVRRQRELNHPLMEVSLFANRAFSGALGIMLLGVLTVGGSTLLFAMYLQDVQGMSPLAAGLWMLPHTAAQMIGVVLATMLVRTIRPAYVIAGGLVIAVVGFLIVSQVSATGGVTLAVVGLSIAFFGGAPIAGLGVDLIVSSAPSEKAGSASSISETNIEFGMALGVAVMGSIGAAVYRSRMADIPLPADADDAGNTLTAAAAAAAKLPDEAGASLVAAAREAFTSGFGTAAAVCAGIAAVVAVLAVTLLRHIPAAGAAEAATAESGAGEKATADEATNLEASSP</sequence>
<dbReference type="GO" id="GO:0022857">
    <property type="term" value="F:transmembrane transporter activity"/>
    <property type="evidence" value="ECO:0007669"/>
    <property type="project" value="InterPro"/>
</dbReference>
<dbReference type="InterPro" id="IPR020846">
    <property type="entry name" value="MFS_dom"/>
</dbReference>
<name>A0A2T0M1T3_9ACTN</name>
<dbReference type="InterPro" id="IPR036259">
    <property type="entry name" value="MFS_trans_sf"/>
</dbReference>
<keyword evidence="4 8" id="KW-0812">Transmembrane</keyword>
<evidence type="ECO:0000313" key="10">
    <source>
        <dbReference type="EMBL" id="PRX50715.1"/>
    </source>
</evidence>
<feature type="transmembrane region" description="Helical" evidence="8">
    <location>
        <begin position="57"/>
        <end position="74"/>
    </location>
</feature>
<accession>A0A2T0M1T3</accession>
<feature type="transmembrane region" description="Helical" evidence="8">
    <location>
        <begin position="309"/>
        <end position="331"/>
    </location>
</feature>
<evidence type="ECO:0000256" key="5">
    <source>
        <dbReference type="ARBA" id="ARBA00022989"/>
    </source>
</evidence>
<reference evidence="10 11" key="1">
    <citation type="submission" date="2018-03" db="EMBL/GenBank/DDBJ databases">
        <title>Genomic Encyclopedia of Type Strains, Phase III (KMG-III): the genomes of soil and plant-associated and newly described type strains.</title>
        <authorList>
            <person name="Whitman W."/>
        </authorList>
    </citation>
    <scope>NUCLEOTIDE SEQUENCE [LARGE SCALE GENOMIC DNA]</scope>
    <source>
        <strain evidence="10 11">CGMCC 4.7104</strain>
    </source>
</reference>
<dbReference type="CDD" id="cd17321">
    <property type="entry name" value="MFS_MMR_MDR_like"/>
    <property type="match status" value="1"/>
</dbReference>
<feature type="transmembrane region" description="Helical" evidence="8">
    <location>
        <begin position="410"/>
        <end position="427"/>
    </location>
</feature>
<feature type="transmembrane region" description="Helical" evidence="8">
    <location>
        <begin position="365"/>
        <end position="389"/>
    </location>
</feature>
<dbReference type="Gene3D" id="1.20.1720.10">
    <property type="entry name" value="Multidrug resistance protein D"/>
    <property type="match status" value="1"/>
</dbReference>
<evidence type="ECO:0000256" key="2">
    <source>
        <dbReference type="ARBA" id="ARBA00022448"/>
    </source>
</evidence>
<dbReference type="EMBL" id="PVNG01000037">
    <property type="protein sequence ID" value="PRX50715.1"/>
    <property type="molecule type" value="Genomic_DNA"/>
</dbReference>
<feature type="transmembrane region" description="Helical" evidence="8">
    <location>
        <begin position="232"/>
        <end position="252"/>
    </location>
</feature>
<dbReference type="PANTHER" id="PTHR42718:SF47">
    <property type="entry name" value="METHYL VIOLOGEN RESISTANCE PROTEIN SMVA"/>
    <property type="match status" value="1"/>
</dbReference>
<dbReference type="AlphaFoldDB" id="A0A2T0M1T3"/>
<evidence type="ECO:0000256" key="4">
    <source>
        <dbReference type="ARBA" id="ARBA00022692"/>
    </source>
</evidence>
<feature type="transmembrane region" description="Helical" evidence="8">
    <location>
        <begin position="170"/>
        <end position="194"/>
    </location>
</feature>
<evidence type="ECO:0000256" key="3">
    <source>
        <dbReference type="ARBA" id="ARBA00022475"/>
    </source>
</evidence>
<evidence type="ECO:0000256" key="1">
    <source>
        <dbReference type="ARBA" id="ARBA00004651"/>
    </source>
</evidence>
<feature type="transmembrane region" description="Helical" evidence="8">
    <location>
        <begin position="86"/>
        <end position="105"/>
    </location>
</feature>
<evidence type="ECO:0000259" key="9">
    <source>
        <dbReference type="PROSITE" id="PS50850"/>
    </source>
</evidence>
<feature type="transmembrane region" description="Helical" evidence="8">
    <location>
        <begin position="21"/>
        <end position="45"/>
    </location>
</feature>
<keyword evidence="6 8" id="KW-0472">Membrane</keyword>
<feature type="transmembrane region" description="Helical" evidence="8">
    <location>
        <begin position="273"/>
        <end position="297"/>
    </location>
</feature>
<feature type="compositionally biased region" description="Low complexity" evidence="7">
    <location>
        <begin position="511"/>
        <end position="520"/>
    </location>
</feature>
<feature type="transmembrane region" description="Helical" evidence="8">
    <location>
        <begin position="338"/>
        <end position="359"/>
    </location>
</feature>
<keyword evidence="2" id="KW-0813">Transport</keyword>
<comment type="subcellular location">
    <subcellularLocation>
        <location evidence="1">Cell membrane</location>
        <topology evidence="1">Multi-pass membrane protein</topology>
    </subcellularLocation>
</comment>
<dbReference type="Proteomes" id="UP000238312">
    <property type="component" value="Unassembled WGS sequence"/>
</dbReference>
<evidence type="ECO:0000256" key="7">
    <source>
        <dbReference type="SAM" id="MobiDB-lite"/>
    </source>
</evidence>
<feature type="region of interest" description="Disordered" evidence="7">
    <location>
        <begin position="511"/>
        <end position="534"/>
    </location>
</feature>
<feature type="transmembrane region" description="Helical" evidence="8">
    <location>
        <begin position="111"/>
        <end position="132"/>
    </location>
</feature>
<evidence type="ECO:0000256" key="6">
    <source>
        <dbReference type="ARBA" id="ARBA00023136"/>
    </source>
</evidence>
<dbReference type="GO" id="GO:0005886">
    <property type="term" value="C:plasma membrane"/>
    <property type="evidence" value="ECO:0007669"/>
    <property type="project" value="UniProtKB-SubCell"/>
</dbReference>
<dbReference type="SUPFAM" id="SSF103473">
    <property type="entry name" value="MFS general substrate transporter"/>
    <property type="match status" value="1"/>
</dbReference>
<dbReference type="RefSeq" id="WP_106252545.1">
    <property type="nucleotide sequence ID" value="NZ_PVNG01000037.1"/>
</dbReference>
<keyword evidence="11" id="KW-1185">Reference proteome</keyword>
<dbReference type="OrthoDB" id="3218509at2"/>
<keyword evidence="3" id="KW-1003">Cell membrane</keyword>
<organism evidence="10 11">
    <name type="scientific">Nonomuraea fuscirosea</name>
    <dbReference type="NCBI Taxonomy" id="1291556"/>
    <lineage>
        <taxon>Bacteria</taxon>
        <taxon>Bacillati</taxon>
        <taxon>Actinomycetota</taxon>
        <taxon>Actinomycetes</taxon>
        <taxon>Streptosporangiales</taxon>
        <taxon>Streptosporangiaceae</taxon>
        <taxon>Nonomuraea</taxon>
    </lineage>
</organism>
<evidence type="ECO:0000313" key="11">
    <source>
        <dbReference type="Proteomes" id="UP000238312"/>
    </source>
</evidence>
<dbReference type="InterPro" id="IPR011701">
    <property type="entry name" value="MFS"/>
</dbReference>
<comment type="caution">
    <text evidence="10">The sequence shown here is derived from an EMBL/GenBank/DDBJ whole genome shotgun (WGS) entry which is preliminary data.</text>
</comment>
<feature type="transmembrane region" description="Helical" evidence="8">
    <location>
        <begin position="206"/>
        <end position="226"/>
    </location>
</feature>
<dbReference type="PROSITE" id="PS50850">
    <property type="entry name" value="MFS"/>
    <property type="match status" value="1"/>
</dbReference>
<protein>
    <submittedName>
        <fullName evidence="10">DHA2 family multidrug resistance protein-like MFS transporter</fullName>
    </submittedName>
</protein>
<gene>
    <name evidence="10" type="ORF">B0I32_1372</name>
</gene>
<feature type="domain" description="Major facilitator superfamily (MFS) profile" evidence="9">
    <location>
        <begin position="20"/>
        <end position="503"/>
    </location>
</feature>
<proteinExistence type="predicted"/>
<feature type="transmembrane region" description="Helical" evidence="8">
    <location>
        <begin position="480"/>
        <end position="499"/>
    </location>
</feature>
<dbReference type="Gene3D" id="1.20.1250.20">
    <property type="entry name" value="MFS general substrate transporter like domains"/>
    <property type="match status" value="1"/>
</dbReference>
<dbReference type="PANTHER" id="PTHR42718">
    <property type="entry name" value="MAJOR FACILITATOR SUPERFAMILY MULTIDRUG TRANSPORTER MFSC"/>
    <property type="match status" value="1"/>
</dbReference>